<feature type="domain" description="Disease resistance protein winged helix" evidence="9">
    <location>
        <begin position="756"/>
        <end position="827"/>
    </location>
</feature>
<dbReference type="Pfam" id="PF23559">
    <property type="entry name" value="WHD_DRP"/>
    <property type="match status" value="1"/>
</dbReference>
<dbReference type="Pfam" id="PF23598">
    <property type="entry name" value="LRR_14"/>
    <property type="match status" value="1"/>
</dbReference>
<dbReference type="InterPro" id="IPR058922">
    <property type="entry name" value="WHD_DRP"/>
</dbReference>
<dbReference type="Gene3D" id="1.20.5.4130">
    <property type="match status" value="1"/>
</dbReference>
<dbReference type="PANTHER" id="PTHR23155">
    <property type="entry name" value="DISEASE RESISTANCE PROTEIN RP"/>
    <property type="match status" value="1"/>
</dbReference>
<dbReference type="Pfam" id="PF18052">
    <property type="entry name" value="Rx_N"/>
    <property type="match status" value="1"/>
</dbReference>
<organism evidence="11">
    <name type="scientific">Oryza brachyantha</name>
    <name type="common">malo sina</name>
    <dbReference type="NCBI Taxonomy" id="4533"/>
    <lineage>
        <taxon>Eukaryota</taxon>
        <taxon>Viridiplantae</taxon>
        <taxon>Streptophyta</taxon>
        <taxon>Embryophyta</taxon>
        <taxon>Tracheophyta</taxon>
        <taxon>Spermatophyta</taxon>
        <taxon>Magnoliopsida</taxon>
        <taxon>Liliopsida</taxon>
        <taxon>Poales</taxon>
        <taxon>Poaceae</taxon>
        <taxon>BOP clade</taxon>
        <taxon>Oryzoideae</taxon>
        <taxon>Oryzeae</taxon>
        <taxon>Oryzinae</taxon>
        <taxon>Oryza</taxon>
    </lineage>
</organism>
<dbReference type="eggNOG" id="KOG4658">
    <property type="taxonomic scope" value="Eukaryota"/>
</dbReference>
<evidence type="ECO:0000256" key="5">
    <source>
        <dbReference type="ARBA" id="ARBA00022821"/>
    </source>
</evidence>
<feature type="domain" description="Disease resistance N-terminal" evidence="8">
    <location>
        <begin position="8"/>
        <end position="83"/>
    </location>
</feature>
<dbReference type="Gramene" id="OB05G22490.1">
    <property type="protein sequence ID" value="OB05G22490.1"/>
    <property type="gene ID" value="OB05G22490"/>
</dbReference>
<comment type="similarity">
    <text evidence="1">Belongs to the disease resistance NB-LRR family.</text>
</comment>
<keyword evidence="3" id="KW-0677">Repeat</keyword>
<name>J3M6M5_ORYBR</name>
<feature type="compositionally biased region" description="Basic and acidic residues" evidence="7">
    <location>
        <begin position="532"/>
        <end position="541"/>
    </location>
</feature>
<dbReference type="InterPro" id="IPR055414">
    <property type="entry name" value="LRR_R13L4/SHOC2-like"/>
</dbReference>
<evidence type="ECO:0000256" key="4">
    <source>
        <dbReference type="ARBA" id="ARBA00022741"/>
    </source>
</evidence>
<evidence type="ECO:0000259" key="10">
    <source>
        <dbReference type="Pfam" id="PF23598"/>
    </source>
</evidence>
<reference evidence="11" key="2">
    <citation type="submission" date="2013-04" db="UniProtKB">
        <authorList>
            <consortium name="EnsemblPlants"/>
        </authorList>
    </citation>
    <scope>IDENTIFICATION</scope>
</reference>
<dbReference type="GO" id="GO:0098542">
    <property type="term" value="P:defense response to other organism"/>
    <property type="evidence" value="ECO:0007669"/>
    <property type="project" value="TreeGrafter"/>
</dbReference>
<keyword evidence="5" id="KW-0611">Plant defense</keyword>
<feature type="region of interest" description="Disordered" evidence="7">
    <location>
        <begin position="1223"/>
        <end position="1249"/>
    </location>
</feature>
<dbReference type="GO" id="GO:0000166">
    <property type="term" value="F:nucleotide binding"/>
    <property type="evidence" value="ECO:0007669"/>
    <property type="project" value="UniProtKB-KW"/>
</dbReference>
<dbReference type="InterPro" id="IPR027417">
    <property type="entry name" value="P-loop_NTPase"/>
</dbReference>
<reference evidence="11" key="1">
    <citation type="journal article" date="2013" name="Nat. Commun.">
        <title>Whole-genome sequencing of Oryza brachyantha reveals mechanisms underlying Oryza genome evolution.</title>
        <authorList>
            <person name="Chen J."/>
            <person name="Huang Q."/>
            <person name="Gao D."/>
            <person name="Wang J."/>
            <person name="Lang Y."/>
            <person name="Liu T."/>
            <person name="Li B."/>
            <person name="Bai Z."/>
            <person name="Luis Goicoechea J."/>
            <person name="Liang C."/>
            <person name="Chen C."/>
            <person name="Zhang W."/>
            <person name="Sun S."/>
            <person name="Liao Y."/>
            <person name="Zhang X."/>
            <person name="Yang L."/>
            <person name="Song C."/>
            <person name="Wang M."/>
            <person name="Shi J."/>
            <person name="Liu G."/>
            <person name="Liu J."/>
            <person name="Zhou H."/>
            <person name="Zhou W."/>
            <person name="Yu Q."/>
            <person name="An N."/>
            <person name="Chen Y."/>
            <person name="Cai Q."/>
            <person name="Wang B."/>
            <person name="Liu B."/>
            <person name="Min J."/>
            <person name="Huang Y."/>
            <person name="Wu H."/>
            <person name="Li Z."/>
            <person name="Zhang Y."/>
            <person name="Yin Y."/>
            <person name="Song W."/>
            <person name="Jiang J."/>
            <person name="Jackson S.A."/>
            <person name="Wing R.A."/>
            <person name="Wang J."/>
            <person name="Chen M."/>
        </authorList>
    </citation>
    <scope>NUCLEOTIDE SEQUENCE [LARGE SCALE GENOMIC DNA]</scope>
    <source>
        <strain evidence="11">cv. IRGC 101232</strain>
    </source>
</reference>
<dbReference type="InterPro" id="IPR036388">
    <property type="entry name" value="WH-like_DNA-bd_sf"/>
</dbReference>
<proteinExistence type="inferred from homology"/>
<evidence type="ECO:0000259" key="9">
    <source>
        <dbReference type="Pfam" id="PF23559"/>
    </source>
</evidence>
<gene>
    <name evidence="11" type="primary">LOC102710404</name>
</gene>
<dbReference type="HOGENOM" id="CLU_000837_7_3_1"/>
<keyword evidence="2" id="KW-0433">Leucine-rich repeat</keyword>
<feature type="region of interest" description="Disordered" evidence="7">
    <location>
        <begin position="147"/>
        <end position="173"/>
    </location>
</feature>
<dbReference type="OMA" id="STSHEMG"/>
<dbReference type="Gene3D" id="1.10.10.10">
    <property type="entry name" value="Winged helix-like DNA-binding domain superfamily/Winged helix DNA-binding domain"/>
    <property type="match status" value="1"/>
</dbReference>
<evidence type="ECO:0000256" key="6">
    <source>
        <dbReference type="ARBA" id="ARBA00023054"/>
    </source>
</evidence>
<evidence type="ECO:0000256" key="1">
    <source>
        <dbReference type="ARBA" id="ARBA00008894"/>
    </source>
</evidence>
<protein>
    <submittedName>
        <fullName evidence="11">Uncharacterized protein</fullName>
    </submittedName>
</protein>
<dbReference type="InterPro" id="IPR041118">
    <property type="entry name" value="Rx_N"/>
</dbReference>
<dbReference type="InterPro" id="IPR032675">
    <property type="entry name" value="LRR_dom_sf"/>
</dbReference>
<evidence type="ECO:0000313" key="12">
    <source>
        <dbReference type="Proteomes" id="UP000006038"/>
    </source>
</evidence>
<keyword evidence="12" id="KW-1185">Reference proteome</keyword>
<sequence length="1495" mass="167434">MAEVSSGAVSSLLGLLQKELQLLGRVGSDVEFIREEMESMNSFLEHLSATAHLAGGHDKQVRTWMKQVRDLAHDCSNCVDNYLRSGDLAFHLARGGLRPYAWWAYWLVKKAVDQHRAALRLRELRDRVSDVGKRRLRYGVEIPGKAAGGGASGSSTAARGAPPAVVADEDDDDDNTQYQVAAAVAGSAPDPRRTALEPRTLEDFCAEKVATWVSKEAEQTQQQHSIPSIAIVAPDDADASASAAQAAFDWAATHFDRSVSIDLQALHYSWELPLLPRDILCNILLEYQCSHQGSTTATDEAKDGDRIRQKALEDRLSISDEIWEKADVVDVSDKIEQVMAKIEEVAGATAQLLDSKKQRSERSPAAAAAGGGISLDDPLGVLYQAMCLIAYDKMNPHMLEIPSDEIMQETAMLLEKHMKSVRPEPPIQLASAQYQHVLQKVFSQQPTQQQSDEANNSAAATTLGEDRIRQILKNHETTLDNHKATLGIIRELLLRRPQLPEGNGDSIDEQAGAGHVLLLDSDPGQNSSTDVDATRQEDQNPKDQIREKFAAATVEETKEKVMEMAWEIRGALRIKGIVDKIDVILESKRTLFILIDDGKYMSEWEEIRHALSLLACCANGSAVIVVTKNSDKAREFCSKPSEPINYSLVGLYHDILLKVTSRRRSNEGGGDNNSQIFREILDKCDPDEFCMRMFAHALYVNPNRSSEELRRLCASLQQVPKNNSLATHAANAKTIFKFSYRDLPREHKTCLLYLAIFPRGHSIRRSTLVERWAIEEVITREDWPTVVRHAKRCLEALVDRLLVLPVELSSTGKAKSCMVDGLVHEFISKIAGKEHILDARLSQLRARHFSTFSGLRLRASDSIDSVLQKLTKYLPKLRLLKLLDLQGCRCLRKSHLRDICSVILRLKYLSLRGTYADDLPREINNLTELEVLDIRQTKVPESATRSIILEKLRRLLAGGQIDPSTSREVDMPLCSAVQIPRKISKMENMEVLSNVMAYSKDGAELKVIRKLGQLRKLGVVLNNNREHLRNLLWAISDLKECLHSLSVSILPSADEGTTPPDEHLLDHDFHEQLTQPPKVLESLSIDGFTDIVELLTLFAQGSDELTKVTLRRTLLTKGNLIHIALLPKLSCVRLRYDAYKETNLTFGKKEFSHLKNLVVELVHRTDMIEFEKGATPELEKIVLFRTEIKKLRGVGALPNLKELELKENRLLVVEPEYGPISSDPAKLDQDGTASAETAIPKDGTTSREPTNEITKLTFKKEEFQHLKCFLIEGPIMQIVIQFDGGSAPELEKIVFYNTNIESLVGVSNLVKLREIDLKGNRTILSLFDSANHIAKVTLAHTHLKQADLQNLAKKPKLCWLVLLDNSYDDSQLTFNKDEFPFPKLKYLIVNCTSISSINFAKESACKLERMIWSFTELESLSGIDNLPELKEIELNGESVPDQVRSDTNAHDVKLINHKPQQRQDRAQEEEGAPQAKKKASIFSNFPKHGLCHLIP</sequence>
<evidence type="ECO:0000256" key="7">
    <source>
        <dbReference type="SAM" id="MobiDB-lite"/>
    </source>
</evidence>
<evidence type="ECO:0000259" key="8">
    <source>
        <dbReference type="Pfam" id="PF18052"/>
    </source>
</evidence>
<feature type="region of interest" description="Disordered" evidence="7">
    <location>
        <begin position="1450"/>
        <end position="1478"/>
    </location>
</feature>
<dbReference type="Gene3D" id="3.80.10.10">
    <property type="entry name" value="Ribonuclease Inhibitor"/>
    <property type="match status" value="2"/>
</dbReference>
<keyword evidence="4" id="KW-0547">Nucleotide-binding</keyword>
<dbReference type="InterPro" id="IPR038005">
    <property type="entry name" value="RX-like_CC"/>
</dbReference>
<dbReference type="PANTHER" id="PTHR23155:SF1062">
    <property type="entry name" value="OS11G0579400 PROTEIN"/>
    <property type="match status" value="1"/>
</dbReference>
<evidence type="ECO:0000256" key="3">
    <source>
        <dbReference type="ARBA" id="ARBA00022737"/>
    </source>
</evidence>
<evidence type="ECO:0000313" key="11">
    <source>
        <dbReference type="EnsemblPlants" id="OB05G22490.1"/>
    </source>
</evidence>
<dbReference type="Proteomes" id="UP000006038">
    <property type="component" value="Chromosome 5"/>
</dbReference>
<dbReference type="SUPFAM" id="SSF52058">
    <property type="entry name" value="L domain-like"/>
    <property type="match status" value="1"/>
</dbReference>
<dbReference type="SUPFAM" id="SSF52047">
    <property type="entry name" value="RNI-like"/>
    <property type="match status" value="1"/>
</dbReference>
<keyword evidence="6" id="KW-0175">Coiled coil</keyword>
<dbReference type="SUPFAM" id="SSF52540">
    <property type="entry name" value="P-loop containing nucleoside triphosphate hydrolases"/>
    <property type="match status" value="1"/>
</dbReference>
<feature type="domain" description="Disease resistance R13L4/SHOC-2-like LRR" evidence="10">
    <location>
        <begin position="872"/>
        <end position="1204"/>
    </location>
</feature>
<evidence type="ECO:0000256" key="2">
    <source>
        <dbReference type="ARBA" id="ARBA00022614"/>
    </source>
</evidence>
<feature type="compositionally biased region" description="Low complexity" evidence="7">
    <location>
        <begin position="153"/>
        <end position="164"/>
    </location>
</feature>
<dbReference type="EnsemblPlants" id="OB05G22490.1">
    <property type="protein sequence ID" value="OB05G22490.1"/>
    <property type="gene ID" value="OB05G22490"/>
</dbReference>
<dbReference type="InterPro" id="IPR044974">
    <property type="entry name" value="Disease_R_plants"/>
</dbReference>
<feature type="region of interest" description="Disordered" evidence="7">
    <location>
        <begin position="517"/>
        <end position="541"/>
    </location>
</feature>
<accession>J3M6M5</accession>
<dbReference type="CDD" id="cd14798">
    <property type="entry name" value="RX-CC_like"/>
    <property type="match status" value="1"/>
</dbReference>